<dbReference type="InterPro" id="IPR004875">
    <property type="entry name" value="DDE_SF_endonuclease_dom"/>
</dbReference>
<evidence type="ECO:0000256" key="1">
    <source>
        <dbReference type="SAM" id="MobiDB-lite"/>
    </source>
</evidence>
<feature type="compositionally biased region" description="Polar residues" evidence="1">
    <location>
        <begin position="38"/>
        <end position="48"/>
    </location>
</feature>
<organism evidence="3 4">
    <name type="scientific">Dendrothele bispora (strain CBS 962.96)</name>
    <dbReference type="NCBI Taxonomy" id="1314807"/>
    <lineage>
        <taxon>Eukaryota</taxon>
        <taxon>Fungi</taxon>
        <taxon>Dikarya</taxon>
        <taxon>Basidiomycota</taxon>
        <taxon>Agaricomycotina</taxon>
        <taxon>Agaricomycetes</taxon>
        <taxon>Agaricomycetidae</taxon>
        <taxon>Agaricales</taxon>
        <taxon>Agaricales incertae sedis</taxon>
        <taxon>Dendrothele</taxon>
    </lineage>
</organism>
<dbReference type="EMBL" id="ML179512">
    <property type="protein sequence ID" value="THU86109.1"/>
    <property type="molecule type" value="Genomic_DNA"/>
</dbReference>
<protein>
    <recommendedName>
        <fullName evidence="2">DDE-1 domain-containing protein</fullName>
    </recommendedName>
</protein>
<evidence type="ECO:0000313" key="4">
    <source>
        <dbReference type="Proteomes" id="UP000297245"/>
    </source>
</evidence>
<proteinExistence type="predicted"/>
<feature type="region of interest" description="Disordered" evidence="1">
    <location>
        <begin position="1"/>
        <end position="75"/>
    </location>
</feature>
<gene>
    <name evidence="3" type="ORF">K435DRAFT_868612</name>
</gene>
<dbReference type="OrthoDB" id="3040198at2759"/>
<keyword evidence="4" id="KW-1185">Reference proteome</keyword>
<sequence>MGTNHKPGGRPPGTKQQKKQEAVKTRGSAFQRAIGDRNSGSTYHTAAQRQRLPGSSVWHRQHAQKSRAEAHEHRKKLSSIEEKEFLSVSKTRHYWNIANVDEKGFLLRVPWRHNVVIFRSGWRDVDGGSGRSTVPQDGNRELIMVVDCIGADGTVLPPFIIMIMKGKQPSFAWAKDSLLEKALFAASPNGWIDSELFLEWLKRCYEPTTREKANGK</sequence>
<feature type="domain" description="DDE-1" evidence="2">
    <location>
        <begin position="140"/>
        <end position="212"/>
    </location>
</feature>
<dbReference type="Pfam" id="PF03184">
    <property type="entry name" value="DDE_1"/>
    <property type="match status" value="1"/>
</dbReference>
<accession>A0A4S8LBE7</accession>
<name>A0A4S8LBE7_DENBC</name>
<evidence type="ECO:0000259" key="2">
    <source>
        <dbReference type="Pfam" id="PF03184"/>
    </source>
</evidence>
<dbReference type="AlphaFoldDB" id="A0A4S8LBE7"/>
<dbReference type="GO" id="GO:0003676">
    <property type="term" value="F:nucleic acid binding"/>
    <property type="evidence" value="ECO:0007669"/>
    <property type="project" value="InterPro"/>
</dbReference>
<dbReference type="Proteomes" id="UP000297245">
    <property type="component" value="Unassembled WGS sequence"/>
</dbReference>
<reference evidence="3 4" key="1">
    <citation type="journal article" date="2019" name="Nat. Ecol. Evol.">
        <title>Megaphylogeny resolves global patterns of mushroom evolution.</title>
        <authorList>
            <person name="Varga T."/>
            <person name="Krizsan K."/>
            <person name="Foldi C."/>
            <person name="Dima B."/>
            <person name="Sanchez-Garcia M."/>
            <person name="Sanchez-Ramirez S."/>
            <person name="Szollosi G.J."/>
            <person name="Szarkandi J.G."/>
            <person name="Papp V."/>
            <person name="Albert L."/>
            <person name="Andreopoulos W."/>
            <person name="Angelini C."/>
            <person name="Antonin V."/>
            <person name="Barry K.W."/>
            <person name="Bougher N.L."/>
            <person name="Buchanan P."/>
            <person name="Buyck B."/>
            <person name="Bense V."/>
            <person name="Catcheside P."/>
            <person name="Chovatia M."/>
            <person name="Cooper J."/>
            <person name="Damon W."/>
            <person name="Desjardin D."/>
            <person name="Finy P."/>
            <person name="Geml J."/>
            <person name="Haridas S."/>
            <person name="Hughes K."/>
            <person name="Justo A."/>
            <person name="Karasinski D."/>
            <person name="Kautmanova I."/>
            <person name="Kiss B."/>
            <person name="Kocsube S."/>
            <person name="Kotiranta H."/>
            <person name="LaButti K.M."/>
            <person name="Lechner B.E."/>
            <person name="Liimatainen K."/>
            <person name="Lipzen A."/>
            <person name="Lukacs Z."/>
            <person name="Mihaltcheva S."/>
            <person name="Morgado L.N."/>
            <person name="Niskanen T."/>
            <person name="Noordeloos M.E."/>
            <person name="Ohm R.A."/>
            <person name="Ortiz-Santana B."/>
            <person name="Ovrebo C."/>
            <person name="Racz N."/>
            <person name="Riley R."/>
            <person name="Savchenko A."/>
            <person name="Shiryaev A."/>
            <person name="Soop K."/>
            <person name="Spirin V."/>
            <person name="Szebenyi C."/>
            <person name="Tomsovsky M."/>
            <person name="Tulloss R.E."/>
            <person name="Uehling J."/>
            <person name="Grigoriev I.V."/>
            <person name="Vagvolgyi C."/>
            <person name="Papp T."/>
            <person name="Martin F.M."/>
            <person name="Miettinen O."/>
            <person name="Hibbett D.S."/>
            <person name="Nagy L.G."/>
        </authorList>
    </citation>
    <scope>NUCLEOTIDE SEQUENCE [LARGE SCALE GENOMIC DNA]</scope>
    <source>
        <strain evidence="3 4">CBS 962.96</strain>
    </source>
</reference>
<evidence type="ECO:0000313" key="3">
    <source>
        <dbReference type="EMBL" id="THU86109.1"/>
    </source>
</evidence>
<feature type="compositionally biased region" description="Basic and acidic residues" evidence="1">
    <location>
        <begin position="66"/>
        <end position="75"/>
    </location>
</feature>